<accession>A0A146LBB3</accession>
<gene>
    <name evidence="3" type="ORF">g.60543</name>
</gene>
<dbReference type="PANTHER" id="PTHR46599:SF3">
    <property type="entry name" value="PIGGYBAC TRANSPOSABLE ELEMENT-DERIVED PROTEIN 4"/>
    <property type="match status" value="1"/>
</dbReference>
<evidence type="ECO:0000256" key="1">
    <source>
        <dbReference type="SAM" id="MobiDB-lite"/>
    </source>
</evidence>
<dbReference type="AlphaFoldDB" id="A0A146LBB3"/>
<dbReference type="Pfam" id="PF13843">
    <property type="entry name" value="DDE_Tnp_1_7"/>
    <property type="match status" value="1"/>
</dbReference>
<organism evidence="3">
    <name type="scientific">Lygus hesperus</name>
    <name type="common">Western plant bug</name>
    <dbReference type="NCBI Taxonomy" id="30085"/>
    <lineage>
        <taxon>Eukaryota</taxon>
        <taxon>Metazoa</taxon>
        <taxon>Ecdysozoa</taxon>
        <taxon>Arthropoda</taxon>
        <taxon>Hexapoda</taxon>
        <taxon>Insecta</taxon>
        <taxon>Pterygota</taxon>
        <taxon>Neoptera</taxon>
        <taxon>Paraneoptera</taxon>
        <taxon>Hemiptera</taxon>
        <taxon>Heteroptera</taxon>
        <taxon>Panheteroptera</taxon>
        <taxon>Cimicomorpha</taxon>
        <taxon>Miridae</taxon>
        <taxon>Mirini</taxon>
        <taxon>Lygus</taxon>
    </lineage>
</organism>
<feature type="compositionally biased region" description="Basic and acidic residues" evidence="1">
    <location>
        <begin position="31"/>
        <end position="40"/>
    </location>
</feature>
<evidence type="ECO:0000259" key="2">
    <source>
        <dbReference type="Pfam" id="PF13843"/>
    </source>
</evidence>
<sequence length="352" mass="40426">FTVILKRCESISIIFNPINFDNSPHFSTHTVDSKYKRHESQLSGSASQHKSRAAYNRPADIQRILAELEEEDPDDGLAIADHFLHDFLDDANDIDYEHEVILADDHDSESEEEMDHPDECETMHVEETAQTLGDDFRFYVGKDGETIWANDVVAKDATNKGNPEELLPGPKDEAKRCQTEVDCFSQIITPGMIDNIVHYTNIYIQINRTLHPDGRERDWKLTNREEISAYLGALFLISIKVRDDSALMELFAGDGTGMTILRANFGENRFRFLGRHIRFDDVNTRKVRSAYDKLAAIREFLTDFLSNCQNAYSLGAFVTVDEMLVGFRGKCSFIQYMPKKSRKIWHKNVRFL</sequence>
<feature type="non-terminal residue" evidence="3">
    <location>
        <position position="1"/>
    </location>
</feature>
<proteinExistence type="predicted"/>
<protein>
    <recommendedName>
        <fullName evidence="2">PiggyBac transposable element-derived protein domain-containing protein</fullName>
    </recommendedName>
</protein>
<name>A0A146LBB3_LYGHE</name>
<feature type="domain" description="PiggyBac transposable element-derived protein" evidence="2">
    <location>
        <begin position="180"/>
        <end position="344"/>
    </location>
</feature>
<evidence type="ECO:0000313" key="3">
    <source>
        <dbReference type="EMBL" id="JAQ04392.1"/>
    </source>
</evidence>
<dbReference type="PANTHER" id="PTHR46599">
    <property type="entry name" value="PIGGYBAC TRANSPOSABLE ELEMENT-DERIVED PROTEIN 4"/>
    <property type="match status" value="1"/>
</dbReference>
<dbReference type="InterPro" id="IPR029526">
    <property type="entry name" value="PGBD"/>
</dbReference>
<reference evidence="3" key="1">
    <citation type="journal article" date="2016" name="Gigascience">
        <title>De novo construction of an expanded transcriptome assembly for the western tarnished plant bug, Lygus hesperus.</title>
        <authorList>
            <person name="Tassone E.E."/>
            <person name="Geib S.M."/>
            <person name="Hall B."/>
            <person name="Fabrick J.A."/>
            <person name="Brent C.S."/>
            <person name="Hull J.J."/>
        </authorList>
    </citation>
    <scope>NUCLEOTIDE SEQUENCE</scope>
</reference>
<feature type="region of interest" description="Disordered" evidence="1">
    <location>
        <begin position="29"/>
        <end position="54"/>
    </location>
</feature>
<dbReference type="EMBL" id="GDHC01014237">
    <property type="protein sequence ID" value="JAQ04392.1"/>
    <property type="molecule type" value="Transcribed_RNA"/>
</dbReference>